<comment type="caution">
    <text evidence="13">The sequence shown here is derived from an EMBL/GenBank/DDBJ whole genome shotgun (WGS) entry which is preliminary data.</text>
</comment>
<evidence type="ECO:0000313" key="15">
    <source>
        <dbReference type="EMBL" id="KYC51401.1"/>
    </source>
</evidence>
<dbReference type="InterPro" id="IPR008927">
    <property type="entry name" value="6-PGluconate_DH-like_C_sf"/>
</dbReference>
<dbReference type="EMBL" id="LNGF01000001">
    <property type="protein sequence ID" value="KYC48753.1"/>
    <property type="molecule type" value="Genomic_DNA"/>
</dbReference>
<gene>
    <name evidence="8" type="primary">proC</name>
    <name evidence="13" type="ORF">APG10_00223</name>
    <name evidence="14" type="ORF">APG11_00064</name>
    <name evidence="15" type="ORF">APG12_00063</name>
</gene>
<dbReference type="Proteomes" id="UP000092401">
    <property type="component" value="Unassembled WGS sequence"/>
</dbReference>
<dbReference type="Pfam" id="PF14748">
    <property type="entry name" value="P5CR_dimer"/>
    <property type="match status" value="1"/>
</dbReference>
<comment type="catalytic activity">
    <reaction evidence="8">
        <text>L-proline + NADP(+) = (S)-1-pyrroline-5-carboxylate + NADPH + 2 H(+)</text>
        <dbReference type="Rhea" id="RHEA:14109"/>
        <dbReference type="ChEBI" id="CHEBI:15378"/>
        <dbReference type="ChEBI" id="CHEBI:17388"/>
        <dbReference type="ChEBI" id="CHEBI:57783"/>
        <dbReference type="ChEBI" id="CHEBI:58349"/>
        <dbReference type="ChEBI" id="CHEBI:60039"/>
        <dbReference type="EC" id="1.5.1.2"/>
    </reaction>
</comment>
<dbReference type="PANTHER" id="PTHR11645">
    <property type="entry name" value="PYRROLINE-5-CARBOXYLATE REDUCTASE"/>
    <property type="match status" value="1"/>
</dbReference>
<organism evidence="13 17">
    <name type="scientific">Candidatus Methanofastidiosum methylothiophilum</name>
    <dbReference type="NCBI Taxonomy" id="1705564"/>
    <lineage>
        <taxon>Archaea</taxon>
        <taxon>Methanobacteriati</taxon>
        <taxon>Methanobacteriota</taxon>
        <taxon>Stenosarchaea group</taxon>
        <taxon>Candidatus Methanofastidiosia</taxon>
        <taxon>Candidatus Methanofastidiosales</taxon>
        <taxon>Candidatus Methanofastidiosaceae</taxon>
        <taxon>Candidatus Methanofastidiosum</taxon>
    </lineage>
</organism>
<dbReference type="Gene3D" id="3.40.50.720">
    <property type="entry name" value="NAD(P)-binding Rossmann-like Domain"/>
    <property type="match status" value="1"/>
</dbReference>
<evidence type="ECO:0000313" key="16">
    <source>
        <dbReference type="Proteomes" id="UP000091929"/>
    </source>
</evidence>
<dbReference type="GO" id="GO:0004735">
    <property type="term" value="F:pyrroline-5-carboxylate reductase activity"/>
    <property type="evidence" value="ECO:0007669"/>
    <property type="project" value="UniProtKB-UniRule"/>
</dbReference>
<comment type="catalytic activity">
    <reaction evidence="8">
        <text>L-proline + NAD(+) = (S)-1-pyrroline-5-carboxylate + NADH + 2 H(+)</text>
        <dbReference type="Rhea" id="RHEA:14105"/>
        <dbReference type="ChEBI" id="CHEBI:15378"/>
        <dbReference type="ChEBI" id="CHEBI:17388"/>
        <dbReference type="ChEBI" id="CHEBI:57540"/>
        <dbReference type="ChEBI" id="CHEBI:57945"/>
        <dbReference type="ChEBI" id="CHEBI:60039"/>
        <dbReference type="EC" id="1.5.1.2"/>
    </reaction>
</comment>
<evidence type="ECO:0000313" key="14">
    <source>
        <dbReference type="EMBL" id="KYC48753.1"/>
    </source>
</evidence>
<keyword evidence="7 8" id="KW-0560">Oxidoreductase</keyword>
<proteinExistence type="inferred from homology"/>
<dbReference type="FunFam" id="3.40.50.720:FF:000190">
    <property type="entry name" value="Pyrroline-5-carboxylate reductase"/>
    <property type="match status" value="1"/>
</dbReference>
<dbReference type="FunFam" id="1.10.3730.10:FF:000001">
    <property type="entry name" value="Pyrroline-5-carboxylate reductase"/>
    <property type="match status" value="1"/>
</dbReference>
<dbReference type="Gene3D" id="1.10.3730.10">
    <property type="entry name" value="ProC C-terminal domain-like"/>
    <property type="match status" value="1"/>
</dbReference>
<sequence length="271" mass="29287">MYKIGVVGAGKIGSGIVKGLLEKKAFSKQDIILSDVSENILNPIKSEYGIEVSTNNRDVFSSSKIIILAVKPNLIAPVMDSIKDLNLKEKLIVSVAAGVPIKFIEEMTKETPVIRVMPNISLSIGFSPSCYSIGRYVTKENEEDFKKVFDNLGTVIKVDEEKMDAVTGLSGSGPAYVFSFLKALTLGGIKAGLPEETSKKLALDTLYGAVLMADKTGKAFDELINMVKTPGGTTEKGLIELEKHSFEKGVIEAVKKATERSKELGEVYGKC</sequence>
<dbReference type="PANTHER" id="PTHR11645:SF0">
    <property type="entry name" value="PYRROLINE-5-CARBOXYLATE REDUCTASE 3"/>
    <property type="match status" value="1"/>
</dbReference>
<accession>A0A150IM96</accession>
<dbReference type="InterPro" id="IPR028939">
    <property type="entry name" value="P5C_Rdtase_cat_N"/>
</dbReference>
<dbReference type="EC" id="1.5.1.2" evidence="8 9"/>
<evidence type="ECO:0000256" key="7">
    <source>
        <dbReference type="ARBA" id="ARBA00023002"/>
    </source>
</evidence>
<comment type="pathway">
    <text evidence="8">Amino-acid biosynthesis; L-proline biosynthesis; L-proline from L-glutamate 5-semialdehyde: step 1/1.</text>
</comment>
<dbReference type="PATRIC" id="fig|1706436.3.peg.222"/>
<evidence type="ECO:0000256" key="10">
    <source>
        <dbReference type="PIRSR" id="PIRSR000193-1"/>
    </source>
</evidence>
<evidence type="ECO:0000259" key="11">
    <source>
        <dbReference type="Pfam" id="PF03807"/>
    </source>
</evidence>
<comment type="function">
    <text evidence="8">Catalyzes the reduction of 1-pyrroline-5-carboxylate (PCA) to L-proline.</text>
</comment>
<dbReference type="InterPro" id="IPR029036">
    <property type="entry name" value="P5CR_dimer"/>
</dbReference>
<dbReference type="Pfam" id="PF03807">
    <property type="entry name" value="F420_oxidored"/>
    <property type="match status" value="1"/>
</dbReference>
<dbReference type="GO" id="GO:0005737">
    <property type="term" value="C:cytoplasm"/>
    <property type="evidence" value="ECO:0007669"/>
    <property type="project" value="UniProtKB-SubCell"/>
</dbReference>
<feature type="domain" description="Pyrroline-5-carboxylate reductase dimerisation" evidence="12">
    <location>
        <begin position="160"/>
        <end position="264"/>
    </location>
</feature>
<evidence type="ECO:0000256" key="3">
    <source>
        <dbReference type="ARBA" id="ARBA00022490"/>
    </source>
</evidence>
<comment type="similarity">
    <text evidence="2 8">Belongs to the pyrroline-5-carboxylate reductase family.</text>
</comment>
<dbReference type="GO" id="GO:0055129">
    <property type="term" value="P:L-proline biosynthetic process"/>
    <property type="evidence" value="ECO:0007669"/>
    <property type="project" value="UniProtKB-UniRule"/>
</dbReference>
<evidence type="ECO:0000256" key="1">
    <source>
        <dbReference type="ARBA" id="ARBA00004496"/>
    </source>
</evidence>
<feature type="binding site" evidence="10">
    <location>
        <begin position="69"/>
        <end position="72"/>
    </location>
    <ligand>
        <name>NADP(+)</name>
        <dbReference type="ChEBI" id="CHEBI:58349"/>
    </ligand>
</feature>
<evidence type="ECO:0000313" key="17">
    <source>
        <dbReference type="Proteomes" id="UP000092401"/>
    </source>
</evidence>
<evidence type="ECO:0000256" key="6">
    <source>
        <dbReference type="ARBA" id="ARBA00022857"/>
    </source>
</evidence>
<dbReference type="NCBIfam" id="TIGR00112">
    <property type="entry name" value="proC"/>
    <property type="match status" value="1"/>
</dbReference>
<keyword evidence="4 8" id="KW-0028">Amino-acid biosynthesis</keyword>
<dbReference type="PIRSF" id="PIRSF000193">
    <property type="entry name" value="Pyrrol-5-carb_rd"/>
    <property type="match status" value="1"/>
</dbReference>
<evidence type="ECO:0000256" key="5">
    <source>
        <dbReference type="ARBA" id="ARBA00022650"/>
    </source>
</evidence>
<dbReference type="PATRIC" id="fig|1706438.3.peg.63"/>
<keyword evidence="5 8" id="KW-0641">Proline biosynthesis</keyword>
<comment type="subcellular location">
    <subcellularLocation>
        <location evidence="1 8">Cytoplasm</location>
    </subcellularLocation>
</comment>
<dbReference type="EMBL" id="LNJC01000001">
    <property type="protein sequence ID" value="KYC51401.1"/>
    <property type="molecule type" value="Genomic_DNA"/>
</dbReference>
<evidence type="ECO:0000256" key="4">
    <source>
        <dbReference type="ARBA" id="ARBA00022605"/>
    </source>
</evidence>
<dbReference type="InterPro" id="IPR000304">
    <property type="entry name" value="Pyrroline-COOH_reductase"/>
</dbReference>
<dbReference type="HAMAP" id="MF_01925">
    <property type="entry name" value="P5C_reductase"/>
    <property type="match status" value="1"/>
</dbReference>
<dbReference type="InterPro" id="IPR036291">
    <property type="entry name" value="NAD(P)-bd_dom_sf"/>
</dbReference>
<accession>A0A150J2F6</accession>
<dbReference type="Proteomes" id="UP000092403">
    <property type="component" value="Unassembled WGS sequence"/>
</dbReference>
<name>A0A150IM96_9EURY</name>
<evidence type="ECO:0000313" key="13">
    <source>
        <dbReference type="EMBL" id="KYC46120.1"/>
    </source>
</evidence>
<feature type="domain" description="Pyrroline-5-carboxylate reductase catalytic N-terminal" evidence="11">
    <location>
        <begin position="3"/>
        <end position="98"/>
    </location>
</feature>
<evidence type="ECO:0000256" key="8">
    <source>
        <dbReference type="HAMAP-Rule" id="MF_01925"/>
    </source>
</evidence>
<dbReference type="Proteomes" id="UP000091929">
    <property type="component" value="Unassembled WGS sequence"/>
</dbReference>
<keyword evidence="6 8" id="KW-0521">NADP</keyword>
<dbReference type="EMBL" id="LNGE01000004">
    <property type="protein sequence ID" value="KYC46120.1"/>
    <property type="molecule type" value="Genomic_DNA"/>
</dbReference>
<dbReference type="SUPFAM" id="SSF48179">
    <property type="entry name" value="6-phosphogluconate dehydrogenase C-terminal domain-like"/>
    <property type="match status" value="1"/>
</dbReference>
<accession>A0A150IUV1</accession>
<dbReference type="AlphaFoldDB" id="A0A150IM96"/>
<keyword evidence="3 8" id="KW-0963">Cytoplasm</keyword>
<dbReference type="UniPathway" id="UPA00098">
    <property type="reaction ID" value="UER00361"/>
</dbReference>
<feature type="binding site" evidence="10">
    <location>
        <position position="56"/>
    </location>
    <ligand>
        <name>NADPH</name>
        <dbReference type="ChEBI" id="CHEBI:57783"/>
    </ligand>
</feature>
<evidence type="ECO:0000256" key="2">
    <source>
        <dbReference type="ARBA" id="ARBA00005525"/>
    </source>
</evidence>
<dbReference type="SUPFAM" id="SSF51735">
    <property type="entry name" value="NAD(P)-binding Rossmann-fold domains"/>
    <property type="match status" value="1"/>
</dbReference>
<dbReference type="PATRIC" id="fig|1706437.3.peg.64"/>
<reference evidence="16 17" key="1">
    <citation type="journal article" date="2016" name="ISME J.">
        <title>Chasing the elusive Euryarchaeota class WSA2: genomes reveal a uniquely fastidious methyl-reducing methanogen.</title>
        <authorList>
            <person name="Nobu M.K."/>
            <person name="Narihiro T."/>
            <person name="Kuroda K."/>
            <person name="Mei R."/>
            <person name="Liu W.T."/>
        </authorList>
    </citation>
    <scope>NUCLEOTIDE SEQUENCE [LARGE SCALE GENOMIC DNA]</scope>
    <source>
        <strain evidence="13">B03fssc0709_Meth_Bin005</strain>
        <strain evidence="14">B15fssc0709_Meth_Bin003</strain>
        <strain evidence="15">BMIXfssc0709_Meth_Bin006</strain>
    </source>
</reference>
<protein>
    <recommendedName>
        <fullName evidence="8 9">Pyrroline-5-carboxylate reductase</fullName>
        <shortName evidence="8">P5C reductase</shortName>
        <shortName evidence="8">P5CR</shortName>
        <ecNumber evidence="8 9">1.5.1.2</ecNumber>
    </recommendedName>
    <alternativeName>
        <fullName evidence="8">PCA reductase</fullName>
    </alternativeName>
</protein>
<evidence type="ECO:0000259" key="12">
    <source>
        <dbReference type="Pfam" id="PF14748"/>
    </source>
</evidence>
<evidence type="ECO:0000256" key="9">
    <source>
        <dbReference type="NCBIfam" id="TIGR00112"/>
    </source>
</evidence>